<evidence type="ECO:0000259" key="2">
    <source>
        <dbReference type="Pfam" id="PF13400"/>
    </source>
</evidence>
<gene>
    <name evidence="3" type="ORF">CSC94_09775</name>
</gene>
<evidence type="ECO:0000313" key="4">
    <source>
        <dbReference type="Proteomes" id="UP000221168"/>
    </source>
</evidence>
<dbReference type="OrthoDB" id="7522752at2"/>
<sequence length="368" mass="39385">MLTDLKKQITPFLTQKKGNFAIMFAVVAPVLLIGVAGAIDYTRALNLQSNMQQAADAAALAAATAARNGLSEADAQKVADRVYLANLDTTSFDPVTNPVPDLNVAIAKDENGATATVGGQAALKDTLFSMADWSPAVQSTAIAENTGESSFGYGAETSGKVREYEDPWYYVYDETGKHQQTLNIKCKDRTWQTLVADSGIQLNAYCVETRFRNQPWDAFWKLDATVDGHRIEMSIGGIVEQNFGAAISIDGRRIGGASGKFYLTSGPSVSMKTKSGWTISSVNGASWSLNAYNEHWTIQLTFTHGGAHVIASAYNAGMCGPVKGIMGDLMTGNSTPDLYVVATGDTLSPEYSWEPECKSGTAAARLTK</sequence>
<evidence type="ECO:0000313" key="3">
    <source>
        <dbReference type="EMBL" id="PHP67319.1"/>
    </source>
</evidence>
<dbReference type="InterPro" id="IPR028087">
    <property type="entry name" value="Tad_N"/>
</dbReference>
<accession>A0A2G1QPB2</accession>
<name>A0A2G1QPB2_9HYPH</name>
<feature type="transmembrane region" description="Helical" evidence="1">
    <location>
        <begin position="20"/>
        <end position="39"/>
    </location>
</feature>
<protein>
    <recommendedName>
        <fullName evidence="2">Putative Flp pilus-assembly TadG-like N-terminal domain-containing protein</fullName>
    </recommendedName>
</protein>
<keyword evidence="1" id="KW-0472">Membrane</keyword>
<keyword evidence="1" id="KW-1133">Transmembrane helix</keyword>
<dbReference type="AlphaFoldDB" id="A0A2G1QPB2"/>
<dbReference type="EMBL" id="PDVP01000004">
    <property type="protein sequence ID" value="PHP67319.1"/>
    <property type="molecule type" value="Genomic_DNA"/>
</dbReference>
<comment type="caution">
    <text evidence="3">The sequence shown here is derived from an EMBL/GenBank/DDBJ whole genome shotgun (WGS) entry which is preliminary data.</text>
</comment>
<dbReference type="RefSeq" id="WP_099306146.1">
    <property type="nucleotide sequence ID" value="NZ_PDVP01000004.1"/>
</dbReference>
<dbReference type="Proteomes" id="UP000221168">
    <property type="component" value="Unassembled WGS sequence"/>
</dbReference>
<dbReference type="Pfam" id="PF13400">
    <property type="entry name" value="Tad"/>
    <property type="match status" value="1"/>
</dbReference>
<keyword evidence="4" id="KW-1185">Reference proteome</keyword>
<organism evidence="3 4">
    <name type="scientific">Zhengella mangrovi</name>
    <dbReference type="NCBI Taxonomy" id="1982044"/>
    <lineage>
        <taxon>Bacteria</taxon>
        <taxon>Pseudomonadati</taxon>
        <taxon>Pseudomonadota</taxon>
        <taxon>Alphaproteobacteria</taxon>
        <taxon>Hyphomicrobiales</taxon>
        <taxon>Notoacmeibacteraceae</taxon>
        <taxon>Zhengella</taxon>
    </lineage>
</organism>
<reference evidence="3 4" key="1">
    <citation type="submission" date="2017-10" db="EMBL/GenBank/DDBJ databases">
        <title>Sedimentibacterium mangrovi gen. nov., sp. nov., a novel member of family Phyllobacteriacea isolated from mangrove sediment.</title>
        <authorList>
            <person name="Liao H."/>
            <person name="Tian Y."/>
        </authorList>
    </citation>
    <scope>NUCLEOTIDE SEQUENCE [LARGE SCALE GENOMIC DNA]</scope>
    <source>
        <strain evidence="3 4">X9-2-2</strain>
    </source>
</reference>
<evidence type="ECO:0000256" key="1">
    <source>
        <dbReference type="SAM" id="Phobius"/>
    </source>
</evidence>
<proteinExistence type="predicted"/>
<keyword evidence="1" id="KW-0812">Transmembrane</keyword>
<feature type="domain" description="Putative Flp pilus-assembly TadG-like N-terminal" evidence="2">
    <location>
        <begin position="18"/>
        <end position="65"/>
    </location>
</feature>